<reference evidence="2" key="2">
    <citation type="submission" date="2023-05" db="EMBL/GenBank/DDBJ databases">
        <authorList>
            <person name="Fouks B."/>
        </authorList>
    </citation>
    <scope>NUCLEOTIDE SEQUENCE</scope>
    <source>
        <strain evidence="2">Stay&amp;Tobe</strain>
        <tissue evidence="2">Testes</tissue>
    </source>
</reference>
<comment type="caution">
    <text evidence="2">The sequence shown here is derived from an EMBL/GenBank/DDBJ whole genome shotgun (WGS) entry which is preliminary data.</text>
</comment>
<protein>
    <submittedName>
        <fullName evidence="2">Uncharacterized protein</fullName>
    </submittedName>
</protein>
<dbReference type="AlphaFoldDB" id="A0AAD8AF18"/>
<keyword evidence="1" id="KW-0472">Membrane</keyword>
<sequence>NPLMLVIRFQLSSTPNNTGTHLECFLGGLSIIFMSIRFFLYHVRVIDYIQDHTASSTH</sequence>
<feature type="transmembrane region" description="Helical" evidence="1">
    <location>
        <begin position="20"/>
        <end position="40"/>
    </location>
</feature>
<keyword evidence="1" id="KW-1133">Transmembrane helix</keyword>
<feature type="non-terminal residue" evidence="2">
    <location>
        <position position="58"/>
    </location>
</feature>
<feature type="non-terminal residue" evidence="2">
    <location>
        <position position="1"/>
    </location>
</feature>
<evidence type="ECO:0000313" key="3">
    <source>
        <dbReference type="Proteomes" id="UP001233999"/>
    </source>
</evidence>
<keyword evidence="3" id="KW-1185">Reference proteome</keyword>
<name>A0AAD8AF18_DIPPU</name>
<dbReference type="EMBL" id="JASPKZ010001581">
    <property type="protein sequence ID" value="KAJ9597875.1"/>
    <property type="molecule type" value="Genomic_DNA"/>
</dbReference>
<evidence type="ECO:0000256" key="1">
    <source>
        <dbReference type="SAM" id="Phobius"/>
    </source>
</evidence>
<proteinExistence type="predicted"/>
<keyword evidence="1" id="KW-0812">Transmembrane</keyword>
<dbReference type="Proteomes" id="UP001233999">
    <property type="component" value="Unassembled WGS sequence"/>
</dbReference>
<evidence type="ECO:0000313" key="2">
    <source>
        <dbReference type="EMBL" id="KAJ9597875.1"/>
    </source>
</evidence>
<gene>
    <name evidence="2" type="ORF">L9F63_011276</name>
</gene>
<accession>A0AAD8AF18</accession>
<reference evidence="2" key="1">
    <citation type="journal article" date="2023" name="IScience">
        <title>Live-bearing cockroach genome reveals convergent evolutionary mechanisms linked to viviparity in insects and beyond.</title>
        <authorList>
            <person name="Fouks B."/>
            <person name="Harrison M.C."/>
            <person name="Mikhailova A.A."/>
            <person name="Marchal E."/>
            <person name="English S."/>
            <person name="Carruthers M."/>
            <person name="Jennings E.C."/>
            <person name="Chiamaka E.L."/>
            <person name="Frigard R.A."/>
            <person name="Pippel M."/>
            <person name="Attardo G.M."/>
            <person name="Benoit J.B."/>
            <person name="Bornberg-Bauer E."/>
            <person name="Tobe S.S."/>
        </authorList>
    </citation>
    <scope>NUCLEOTIDE SEQUENCE</scope>
    <source>
        <strain evidence="2">Stay&amp;Tobe</strain>
    </source>
</reference>
<organism evidence="2 3">
    <name type="scientific">Diploptera punctata</name>
    <name type="common">Pacific beetle cockroach</name>
    <dbReference type="NCBI Taxonomy" id="6984"/>
    <lineage>
        <taxon>Eukaryota</taxon>
        <taxon>Metazoa</taxon>
        <taxon>Ecdysozoa</taxon>
        <taxon>Arthropoda</taxon>
        <taxon>Hexapoda</taxon>
        <taxon>Insecta</taxon>
        <taxon>Pterygota</taxon>
        <taxon>Neoptera</taxon>
        <taxon>Polyneoptera</taxon>
        <taxon>Dictyoptera</taxon>
        <taxon>Blattodea</taxon>
        <taxon>Blaberoidea</taxon>
        <taxon>Blaberidae</taxon>
        <taxon>Diplopterinae</taxon>
        <taxon>Diploptera</taxon>
    </lineage>
</organism>